<dbReference type="InterPro" id="IPR028105">
    <property type="entry name" value="DUF4651"/>
</dbReference>
<dbReference type="EMBL" id="LS483343">
    <property type="protein sequence ID" value="SQF39407.1"/>
    <property type="molecule type" value="Genomic_DNA"/>
</dbReference>
<protein>
    <recommendedName>
        <fullName evidence="3">DUF4651 domain-containing protein</fullName>
    </recommendedName>
</protein>
<dbReference type="STRING" id="1123303.GCA_000372425_01804"/>
<dbReference type="Pfam" id="PF15513">
    <property type="entry name" value="DUF4651"/>
    <property type="match status" value="1"/>
</dbReference>
<keyword evidence="2" id="KW-1185">Reference proteome</keyword>
<organism evidence="1 2">
    <name type="scientific">Streptococcus ferus</name>
    <dbReference type="NCBI Taxonomy" id="1345"/>
    <lineage>
        <taxon>Bacteria</taxon>
        <taxon>Bacillati</taxon>
        <taxon>Bacillota</taxon>
        <taxon>Bacilli</taxon>
        <taxon>Lactobacillales</taxon>
        <taxon>Streptococcaceae</taxon>
        <taxon>Streptococcus</taxon>
    </lineage>
</organism>
<dbReference type="KEGG" id="sfer:NCTC12278_00320"/>
<dbReference type="OrthoDB" id="2235810at2"/>
<dbReference type="Proteomes" id="UP000249495">
    <property type="component" value="Chromosome 1"/>
</dbReference>
<reference evidence="1 2" key="1">
    <citation type="submission" date="2018-06" db="EMBL/GenBank/DDBJ databases">
        <authorList>
            <consortium name="Pathogen Informatics"/>
            <person name="Doyle S."/>
        </authorList>
    </citation>
    <scope>NUCLEOTIDE SEQUENCE [LARGE SCALE GENOMIC DNA]</scope>
    <source>
        <strain evidence="1 2">NCTC12278</strain>
    </source>
</reference>
<evidence type="ECO:0000313" key="2">
    <source>
        <dbReference type="Proteomes" id="UP000249495"/>
    </source>
</evidence>
<dbReference type="RefSeq" id="WP_018031108.1">
    <property type="nucleotide sequence ID" value="NZ_JBCLUB010000004.1"/>
</dbReference>
<dbReference type="Gene3D" id="3.10.450.400">
    <property type="entry name" value="Uncharacterised protein PF15513, DUF4651"/>
    <property type="match status" value="1"/>
</dbReference>
<proteinExistence type="predicted"/>
<accession>A0A2X3W1A6</accession>
<name>A0A2X3W1A6_9STRE</name>
<evidence type="ECO:0008006" key="3">
    <source>
        <dbReference type="Google" id="ProtNLM"/>
    </source>
</evidence>
<sequence>MKAKKILLASGLILAGGIVATGLALHQSHIERQKAAILESVRSVFETLGSLQVLYINDFESSDVFMTGGVVLEDGRVFHFTYDRGQLDYQQEK</sequence>
<dbReference type="AlphaFoldDB" id="A0A2X3W1A6"/>
<gene>
    <name evidence="1" type="ORF">NCTC12278_00320</name>
</gene>
<evidence type="ECO:0000313" key="1">
    <source>
        <dbReference type="EMBL" id="SQF39407.1"/>
    </source>
</evidence>